<dbReference type="GO" id="GO:0016787">
    <property type="term" value="F:hydrolase activity"/>
    <property type="evidence" value="ECO:0007669"/>
    <property type="project" value="UniProtKB-KW"/>
</dbReference>
<proteinExistence type="predicted"/>
<dbReference type="Proteomes" id="UP000285326">
    <property type="component" value="Unassembled WGS sequence"/>
</dbReference>
<feature type="signal peptide" evidence="3">
    <location>
        <begin position="1"/>
        <end position="20"/>
    </location>
</feature>
<dbReference type="GO" id="GO:0004540">
    <property type="term" value="F:RNA nuclease activity"/>
    <property type="evidence" value="ECO:0007669"/>
    <property type="project" value="InterPro"/>
</dbReference>
<dbReference type="GO" id="GO:0003723">
    <property type="term" value="F:RNA binding"/>
    <property type="evidence" value="ECO:0007669"/>
    <property type="project" value="InterPro"/>
</dbReference>
<dbReference type="EMBL" id="MCBS01023420">
    <property type="protein sequence ID" value="RKF75416.1"/>
    <property type="molecule type" value="Genomic_DNA"/>
</dbReference>
<evidence type="ECO:0000256" key="2">
    <source>
        <dbReference type="ARBA" id="ARBA00022801"/>
    </source>
</evidence>
<dbReference type="SUPFAM" id="SSF53933">
    <property type="entry name" value="Microbial ribonucleases"/>
    <property type="match status" value="1"/>
</dbReference>
<name>A0A420ILI3_9PEZI</name>
<evidence type="ECO:0000256" key="1">
    <source>
        <dbReference type="ARBA" id="ARBA00022722"/>
    </source>
</evidence>
<keyword evidence="1" id="KW-0540">Nuclease</keyword>
<evidence type="ECO:0000256" key="3">
    <source>
        <dbReference type="SAM" id="SignalP"/>
    </source>
</evidence>
<evidence type="ECO:0000313" key="5">
    <source>
        <dbReference type="Proteomes" id="UP000285326"/>
    </source>
</evidence>
<dbReference type="SMR" id="A0A420ILI3"/>
<sequence>MRSFLTVLASSLLLSVPVHSHVASSTAHSYDLSHTNEHSDKNSDIRIYVKKGSTTWDSEKNNICHKNEAPCAEEDYDCHKFESTCAQKTTNRYGFRCKKKFFNQKQVMDAARKGCLKISKNDQKGKFPRAHLGEGYSKEGPYSEWPINKDGRYFSWCKFSRSLYAMDDTKELRSSKLQISSRDDYGLHRRWRNNYESKGVRLHDLFTRATLVILRYVDSLSGRDFQMLRESWRRDGKVESKWQPPACN</sequence>
<organism evidence="4 5">
    <name type="scientific">Golovinomyces cichoracearum</name>
    <dbReference type="NCBI Taxonomy" id="62708"/>
    <lineage>
        <taxon>Eukaryota</taxon>
        <taxon>Fungi</taxon>
        <taxon>Dikarya</taxon>
        <taxon>Ascomycota</taxon>
        <taxon>Pezizomycotina</taxon>
        <taxon>Leotiomycetes</taxon>
        <taxon>Erysiphales</taxon>
        <taxon>Erysiphaceae</taxon>
        <taxon>Golovinomyces</taxon>
    </lineage>
</organism>
<gene>
    <name evidence="4" type="ORF">GcM1_234096</name>
</gene>
<comment type="caution">
    <text evidence="4">The sequence shown here is derived from an EMBL/GenBank/DDBJ whole genome shotgun (WGS) entry which is preliminary data.</text>
</comment>
<reference evidence="4 5" key="1">
    <citation type="journal article" date="2018" name="BMC Genomics">
        <title>Comparative genome analyses reveal sequence features reflecting distinct modes of host-adaptation between dicot and monocot powdery mildew.</title>
        <authorList>
            <person name="Wu Y."/>
            <person name="Ma X."/>
            <person name="Pan Z."/>
            <person name="Kale S.D."/>
            <person name="Song Y."/>
            <person name="King H."/>
            <person name="Zhang Q."/>
            <person name="Presley C."/>
            <person name="Deng X."/>
            <person name="Wei C.I."/>
            <person name="Xiao S."/>
        </authorList>
    </citation>
    <scope>NUCLEOTIDE SEQUENCE [LARGE SCALE GENOMIC DNA]</scope>
    <source>
        <strain evidence="4">UMSG1</strain>
    </source>
</reference>
<protein>
    <submittedName>
        <fullName evidence="4">Putative secreted effector protein</fullName>
    </submittedName>
</protein>
<evidence type="ECO:0000313" key="4">
    <source>
        <dbReference type="EMBL" id="RKF75416.1"/>
    </source>
</evidence>
<keyword evidence="2" id="KW-0378">Hydrolase</keyword>
<keyword evidence="3" id="KW-0732">Signal</keyword>
<accession>A0A420ILI3</accession>
<dbReference type="AlphaFoldDB" id="A0A420ILI3"/>
<dbReference type="InterPro" id="IPR016191">
    <property type="entry name" value="Ribonuclease/ribotoxin"/>
</dbReference>
<feature type="chain" id="PRO_5019269240" evidence="3">
    <location>
        <begin position="21"/>
        <end position="248"/>
    </location>
</feature>
<dbReference type="Gene3D" id="3.10.450.30">
    <property type="entry name" value="Microbial ribonucleases"/>
    <property type="match status" value="1"/>
</dbReference>